<reference evidence="5 6" key="1">
    <citation type="submission" date="2010-08" db="EMBL/GenBank/DDBJ databases">
        <authorList>
            <person name="Durkin A.S."/>
            <person name="Madupu R."/>
            <person name="Torralba M."/>
            <person name="Gillis M."/>
            <person name="Methe B."/>
            <person name="Sutton G."/>
            <person name="Nelson K.E."/>
        </authorList>
    </citation>
    <scope>NUCLEOTIDE SEQUENCE [LARGE SCALE GENOMIC DNA]</scope>
    <source>
        <strain evidence="5 6">PB189-T1-4</strain>
    </source>
</reference>
<evidence type="ECO:0000259" key="4">
    <source>
        <dbReference type="PROSITE" id="PS50949"/>
    </source>
</evidence>
<gene>
    <name evidence="5" type="primary">ubiC_2</name>
    <name evidence="5" type="ORF">HMPREF9248_0834</name>
</gene>
<keyword evidence="6" id="KW-1185">Reference proteome</keyword>
<dbReference type="SUPFAM" id="SSF46785">
    <property type="entry name" value="Winged helix' DNA-binding domain"/>
    <property type="match status" value="1"/>
</dbReference>
<sequence length="242" mass="27521">MSITSRQQPLYSQLVDTIREKIDNDMKPGDLLPSERDLSVKYNLSRTTVRLALAELEALGVVVRKHGKGTFVSDMTNEAANLISAYSFTEKMKEMGRVPATRILDFKIMPAKRNIAESLHISTGANVYMVKRLRLADKVPMMIGVSYLPLELFPNLNLDKLVEQPLYDLLEKQYNQVIHIANEECSASISRPDEARLLCIEEEVPVLRILRTTLNNRGQIIEYTRAVARGDRFKYSISHVRA</sequence>
<dbReference type="Gene3D" id="3.40.1410.10">
    <property type="entry name" value="Chorismate lyase-like"/>
    <property type="match status" value="1"/>
</dbReference>
<dbReference type="InterPro" id="IPR028978">
    <property type="entry name" value="Chorismate_lyase_/UTRA_dom_sf"/>
</dbReference>
<protein>
    <submittedName>
        <fullName evidence="5">UbiC transcription regulator-associated domain protein</fullName>
    </submittedName>
</protein>
<evidence type="ECO:0000256" key="2">
    <source>
        <dbReference type="ARBA" id="ARBA00023125"/>
    </source>
</evidence>
<dbReference type="Pfam" id="PF07702">
    <property type="entry name" value="UTRA"/>
    <property type="match status" value="1"/>
</dbReference>
<dbReference type="RefSeq" id="WP_006304232.1">
    <property type="nucleotide sequence ID" value="NZ_AEDQ01000021.1"/>
</dbReference>
<dbReference type="CDD" id="cd07377">
    <property type="entry name" value="WHTH_GntR"/>
    <property type="match status" value="1"/>
</dbReference>
<evidence type="ECO:0000313" key="6">
    <source>
        <dbReference type="Proteomes" id="UP000004431"/>
    </source>
</evidence>
<dbReference type="InterPro" id="IPR000524">
    <property type="entry name" value="Tscrpt_reg_HTH_GntR"/>
</dbReference>
<dbReference type="InterPro" id="IPR036390">
    <property type="entry name" value="WH_DNA-bd_sf"/>
</dbReference>
<evidence type="ECO:0000313" key="5">
    <source>
        <dbReference type="EMBL" id="EFL44013.1"/>
    </source>
</evidence>
<dbReference type="InterPro" id="IPR036388">
    <property type="entry name" value="WH-like_DNA-bd_sf"/>
</dbReference>
<evidence type="ECO:0000256" key="3">
    <source>
        <dbReference type="ARBA" id="ARBA00023163"/>
    </source>
</evidence>
<dbReference type="Gene3D" id="1.10.10.10">
    <property type="entry name" value="Winged helix-like DNA-binding domain superfamily/Winged helix DNA-binding domain"/>
    <property type="match status" value="1"/>
</dbReference>
<dbReference type="Proteomes" id="UP000004431">
    <property type="component" value="Unassembled WGS sequence"/>
</dbReference>
<dbReference type="EMBL" id="AEDQ01000021">
    <property type="protein sequence ID" value="EFL44013.1"/>
    <property type="molecule type" value="Genomic_DNA"/>
</dbReference>
<dbReference type="SUPFAM" id="SSF64288">
    <property type="entry name" value="Chorismate lyase-like"/>
    <property type="match status" value="1"/>
</dbReference>
<dbReference type="SMART" id="SM00345">
    <property type="entry name" value="HTH_GNTR"/>
    <property type="match status" value="1"/>
</dbReference>
<dbReference type="PANTHER" id="PTHR44846">
    <property type="entry name" value="MANNOSYL-D-GLYCERATE TRANSPORT/METABOLISM SYSTEM REPRESSOR MNGR-RELATED"/>
    <property type="match status" value="1"/>
</dbReference>
<keyword evidence="2" id="KW-0238">DNA-binding</keyword>
<dbReference type="PROSITE" id="PS50949">
    <property type="entry name" value="HTH_GNTR"/>
    <property type="match status" value="1"/>
</dbReference>
<name>A0ABN0AZS0_9ACTN</name>
<comment type="caution">
    <text evidence="5">The sequence shown here is derived from an EMBL/GenBank/DDBJ whole genome shotgun (WGS) entry which is preliminary data.</text>
</comment>
<keyword evidence="1" id="KW-0805">Transcription regulation</keyword>
<accession>A0ABN0AZS0</accession>
<dbReference type="PANTHER" id="PTHR44846:SF1">
    <property type="entry name" value="MANNOSYL-D-GLYCERATE TRANSPORT_METABOLISM SYSTEM REPRESSOR MNGR-RELATED"/>
    <property type="match status" value="1"/>
</dbReference>
<proteinExistence type="predicted"/>
<dbReference type="InterPro" id="IPR011663">
    <property type="entry name" value="UTRA"/>
</dbReference>
<evidence type="ECO:0000256" key="1">
    <source>
        <dbReference type="ARBA" id="ARBA00023015"/>
    </source>
</evidence>
<feature type="domain" description="HTH gntR-type" evidence="4">
    <location>
        <begin position="8"/>
        <end position="75"/>
    </location>
</feature>
<dbReference type="PRINTS" id="PR00035">
    <property type="entry name" value="HTHGNTR"/>
</dbReference>
<dbReference type="InterPro" id="IPR050679">
    <property type="entry name" value="Bact_HTH_transcr_reg"/>
</dbReference>
<dbReference type="SMART" id="SM00866">
    <property type="entry name" value="UTRA"/>
    <property type="match status" value="1"/>
</dbReference>
<dbReference type="Pfam" id="PF00392">
    <property type="entry name" value="GntR"/>
    <property type="match status" value="1"/>
</dbReference>
<keyword evidence="3" id="KW-0804">Transcription</keyword>
<organism evidence="5 6">
    <name type="scientific">Fannyhessea vaginae PB189-T1-4</name>
    <dbReference type="NCBI Taxonomy" id="866774"/>
    <lineage>
        <taxon>Bacteria</taxon>
        <taxon>Bacillati</taxon>
        <taxon>Actinomycetota</taxon>
        <taxon>Coriobacteriia</taxon>
        <taxon>Coriobacteriales</taxon>
        <taxon>Atopobiaceae</taxon>
        <taxon>Fannyhessea</taxon>
    </lineage>
</organism>